<dbReference type="Gene3D" id="2.10.109.10">
    <property type="entry name" value="Umud Fragment, subunit A"/>
    <property type="match status" value="1"/>
</dbReference>
<dbReference type="InterPro" id="IPR039418">
    <property type="entry name" value="LexA-like"/>
</dbReference>
<feature type="domain" description="Peptidase S24/S26A/S26B/S26C" evidence="1">
    <location>
        <begin position="586"/>
        <end position="711"/>
    </location>
</feature>
<dbReference type="InterPro" id="IPR036286">
    <property type="entry name" value="LexA/Signal_pep-like_sf"/>
</dbReference>
<accession>A0ABT4M2L6</accession>
<gene>
    <name evidence="3" type="ORF">O4H32_06355</name>
</gene>
<dbReference type="RefSeq" id="WP_269357701.1">
    <property type="nucleotide sequence ID" value="NZ_JAPWHE010000003.1"/>
</dbReference>
<proteinExistence type="predicted"/>
<dbReference type="Pfam" id="PF09848">
    <property type="entry name" value="SLFN-g3_helicase"/>
    <property type="match status" value="1"/>
</dbReference>
<dbReference type="Pfam" id="PF00717">
    <property type="entry name" value="Peptidase_S24"/>
    <property type="match status" value="1"/>
</dbReference>
<dbReference type="InterPro" id="IPR015927">
    <property type="entry name" value="Peptidase_S24_S26A/B/C"/>
</dbReference>
<feature type="domain" description="Schlafen group 3-like DNA/RNA helicase" evidence="2">
    <location>
        <begin position="184"/>
        <end position="550"/>
    </location>
</feature>
<evidence type="ECO:0000259" key="1">
    <source>
        <dbReference type="Pfam" id="PF00717"/>
    </source>
</evidence>
<sequence length="730" mass="82871">MSQPDLVEVNRYGFSADDLAAIQANAYAVDHWPLVYVLSDGAACNAYVGETTDTLTRLNTHLKHPCKKQLTTVHLISSERFNKSATLDIESSLIKYMAADGRFRLLNGNLGLVDHNYFQKNELYSAIFRETWDKLRRQGIASHSLEAIDNSDVFKYSPYKSLSFDQRRGLLGIMQALLDTGLKNLVVEGGAGTGKSVLAIFLFKLIHTDNTELDLREFSEEEAELRELLARFKKLYAQPRMALVVPMKSFRETLKKAFRNIVGLHQDMVISPSELARQSYDIVLVDESHRLRKRVNLGSYYGAFDKACAALGLDKSTCSEVDWVTRQSGKAVFFYDADQSVKPSDANAGDFQTIKSSPDSKVMRLVSQFRVQGGRHYVEFLDDLLSVRLPDNGKFHSKKYEFLMFDDISDMVREIGRRNQTHGLARLIAGYAWPWKSKKDPGAYDIEIKDIRLRWNRVNIDWINSPNAVNEVGCIHTTQGYDLNYTGVIFGHEIRYDAKLDRIIIDKASYHDRNGKQTINDPDELKRYILNIYKTIMLRGIKGTFVYACDEGLRSYLKRHIPVYKSNVVALARPSEKLEPYVNAVPLYDLQAAAGGFSELQHVEHEHWVFVPPGMAVGRNIFACRVVGESMNEIIPNGAICLFRMNPGGSRNGKIVLVECADIQDGDSGSRYTVKEYQSIKIDTEDGWQHQKILLKPRSHNPDMATIELCGDDDDEHRYRVVGEFLNVIE</sequence>
<dbReference type="CDD" id="cd06529">
    <property type="entry name" value="S24_LexA-like"/>
    <property type="match status" value="1"/>
</dbReference>
<dbReference type="SUPFAM" id="SSF51306">
    <property type="entry name" value="LexA/Signal peptidase"/>
    <property type="match status" value="1"/>
</dbReference>
<protein>
    <submittedName>
        <fullName evidence="3">DUF2075 domain-containing protein</fullName>
    </submittedName>
</protein>
<evidence type="ECO:0000313" key="3">
    <source>
        <dbReference type="EMBL" id="MCZ4329572.1"/>
    </source>
</evidence>
<dbReference type="Proteomes" id="UP001068379">
    <property type="component" value="Unassembled WGS sequence"/>
</dbReference>
<dbReference type="InterPro" id="IPR027417">
    <property type="entry name" value="P-loop_NTPase"/>
</dbReference>
<dbReference type="SUPFAM" id="SSF52540">
    <property type="entry name" value="P-loop containing nucleoside triphosphate hydrolases"/>
    <property type="match status" value="1"/>
</dbReference>
<reference evidence="3" key="1">
    <citation type="submission" date="2022-12" db="EMBL/GenBank/DDBJ databases">
        <title>Bacterial isolates from different developmental stages of Nematostella vectensis.</title>
        <authorList>
            <person name="Fraune S."/>
        </authorList>
    </citation>
    <scope>NUCLEOTIDE SEQUENCE</scope>
    <source>
        <strain evidence="3">G21619-S1</strain>
    </source>
</reference>
<dbReference type="InterPro" id="IPR018647">
    <property type="entry name" value="SLFN_3-like_DNA/RNA_helicase"/>
</dbReference>
<dbReference type="EMBL" id="JAPWHE010000003">
    <property type="protein sequence ID" value="MCZ4329572.1"/>
    <property type="molecule type" value="Genomic_DNA"/>
</dbReference>
<dbReference type="CDD" id="cd10439">
    <property type="entry name" value="GIY-YIG_COG3410"/>
    <property type="match status" value="1"/>
</dbReference>
<name>A0ABT4M2L6_9BURK</name>
<evidence type="ECO:0000313" key="4">
    <source>
        <dbReference type="Proteomes" id="UP001068379"/>
    </source>
</evidence>
<organism evidence="3 4">
    <name type="scientific">Castellaniella denitrificans</name>
    <dbReference type="NCBI Taxonomy" id="56119"/>
    <lineage>
        <taxon>Bacteria</taxon>
        <taxon>Pseudomonadati</taxon>
        <taxon>Pseudomonadota</taxon>
        <taxon>Betaproteobacteria</taxon>
        <taxon>Burkholderiales</taxon>
        <taxon>Alcaligenaceae</taxon>
        <taxon>Castellaniella</taxon>
    </lineage>
</organism>
<comment type="caution">
    <text evidence="3">The sequence shown here is derived from an EMBL/GenBank/DDBJ whole genome shotgun (WGS) entry which is preliminary data.</text>
</comment>
<evidence type="ECO:0000259" key="2">
    <source>
        <dbReference type="Pfam" id="PF09848"/>
    </source>
</evidence>
<keyword evidence="4" id="KW-1185">Reference proteome</keyword>